<evidence type="ECO:0000313" key="7">
    <source>
        <dbReference type="Proteomes" id="UP000317430"/>
    </source>
</evidence>
<feature type="region of interest" description="Disordered" evidence="2">
    <location>
        <begin position="1284"/>
        <end position="1307"/>
    </location>
</feature>
<dbReference type="Pfam" id="PF06605">
    <property type="entry name" value="Prophage_tail"/>
    <property type="match status" value="1"/>
</dbReference>
<dbReference type="RefSeq" id="WP_146566399.1">
    <property type="nucleotide sequence ID" value="NZ_VOHL01000001.1"/>
</dbReference>
<dbReference type="Pfam" id="PF07902">
    <property type="entry name" value="Gp58"/>
    <property type="match status" value="1"/>
</dbReference>
<dbReference type="InterPro" id="IPR008979">
    <property type="entry name" value="Galactose-bd-like_sf"/>
</dbReference>
<dbReference type="EMBL" id="VOHL01000001">
    <property type="protein sequence ID" value="TWS99136.1"/>
    <property type="molecule type" value="Genomic_DNA"/>
</dbReference>
<keyword evidence="7" id="KW-1185">Reference proteome</keyword>
<dbReference type="OrthoDB" id="2205874at2"/>
<proteinExistence type="predicted"/>
<keyword evidence="1" id="KW-0378">Hydrolase</keyword>
<evidence type="ECO:0000256" key="1">
    <source>
        <dbReference type="ARBA" id="ARBA00022801"/>
    </source>
</evidence>
<dbReference type="SUPFAM" id="SSF49785">
    <property type="entry name" value="Galactose-binding domain-like"/>
    <property type="match status" value="1"/>
</dbReference>
<feature type="domain" description="Gp58-like" evidence="5">
    <location>
        <begin position="1461"/>
        <end position="1667"/>
    </location>
</feature>
<evidence type="ECO:0000259" key="5">
    <source>
        <dbReference type="Pfam" id="PF07902"/>
    </source>
</evidence>
<dbReference type="GO" id="GO:0016798">
    <property type="term" value="F:hydrolase activity, acting on glycosyl bonds"/>
    <property type="evidence" value="ECO:0007669"/>
    <property type="project" value="InterPro"/>
</dbReference>
<reference evidence="6 7" key="1">
    <citation type="submission" date="2019-08" db="EMBL/GenBank/DDBJ databases">
        <authorList>
            <person name="Lei W."/>
        </authorList>
    </citation>
    <scope>NUCLEOTIDE SEQUENCE [LARGE SCALE GENOMIC DNA]</scope>
    <source>
        <strain evidence="6 7">CCUG 66496</strain>
    </source>
</reference>
<dbReference type="InterPro" id="IPR010572">
    <property type="entry name" value="Tail_dom"/>
</dbReference>
<dbReference type="Proteomes" id="UP000317430">
    <property type="component" value="Unassembled WGS sequence"/>
</dbReference>
<dbReference type="Gene3D" id="2.60.120.260">
    <property type="entry name" value="Galactose-binding domain-like"/>
    <property type="match status" value="1"/>
</dbReference>
<evidence type="ECO:0000259" key="4">
    <source>
        <dbReference type="Pfam" id="PF06605"/>
    </source>
</evidence>
<name>A0A5C5SDV1_9STRE</name>
<accession>A0A5C5SDV1</accession>
<evidence type="ECO:0000256" key="2">
    <source>
        <dbReference type="SAM" id="MobiDB-lite"/>
    </source>
</evidence>
<feature type="domain" description="CBM-cenC" evidence="3">
    <location>
        <begin position="700"/>
        <end position="774"/>
    </location>
</feature>
<feature type="domain" description="Tail spike" evidence="4">
    <location>
        <begin position="97"/>
        <end position="302"/>
    </location>
</feature>
<evidence type="ECO:0000313" key="6">
    <source>
        <dbReference type="EMBL" id="TWS99136.1"/>
    </source>
</evidence>
<organism evidence="6 7">
    <name type="scientific">Streptococcus cuniculipharyngis</name>
    <dbReference type="NCBI Taxonomy" id="1562651"/>
    <lineage>
        <taxon>Bacteria</taxon>
        <taxon>Bacillati</taxon>
        <taxon>Bacillota</taxon>
        <taxon>Bacilli</taxon>
        <taxon>Lactobacillales</taxon>
        <taxon>Streptococcaceae</taxon>
        <taxon>Streptococcus</taxon>
    </lineage>
</organism>
<protein>
    <submittedName>
        <fullName evidence="6">Uncharacterized protein</fullName>
    </submittedName>
</protein>
<dbReference type="Gene3D" id="3.55.50.40">
    <property type="match status" value="1"/>
</dbReference>
<dbReference type="InterPro" id="IPR012892">
    <property type="entry name" value="Gp58"/>
</dbReference>
<sequence length="1751" mass="194081">MLIFLDEQDREYGALGTLSYTNSVNGERSISGEIYSNTHVLNQLDKGWRLRFNQEYYVVTYAKPLDKGNQLQVSFDAVHQFFWDFSKQSVYQQLPNGSHTFVAYLDFIFAGSGYQYVLDPLLQVKAFEKDSFGFKKRLTLFNDMISSTGVEFQVRGKVVRLLARVGTDLSTIVRKNFNMNELRIEKNINDFITYQKGFGAWHDENDHSKGRLEVAYESPLASVYGRLEGAPLVDERYKQVESLKNALKRNVESSYTVSVQLDLEDLTRAGYDYQQPVAGDYIMAINETLGFRERIRIVSFTSQYDVTGTLISHKVTCNDLGTVRKQESATVQSSKQIGQALSQMDTVAQVAQKALVSANGKNQVFFGTEMPLDQPKGRLIAGDRLYLTVGDETKLYYWNGAEWLPEPVVNDVERFKSELSDELQRITAQMAENEIGRSREMASLLAKANSSQSLAEEAKRLGQSAQADVQGALSRARVAKEEAVAEAERLVTVERQATELKIRDARRSATLEAKQLLTTERQATETKLALAKSQAVSEASRLVDGLRANLGNQLSETQTDLTQTKEAIKLLASKQTVDGLLGRVASTEASLQVQVDRIAQSVKKQDFDQASRRLSSAESAITQLGNRITTEIRETVAKIPKAIGSRNYAEDYDFSRGLWEYSQGDASAPNWQVVNGVYTVTGSTPTWRQFQLYSDSGSRQGGKRDSTALLDLEVGQTYTLSVEAKVNSGSPNIWLEVRDNGLANYDQVVRHGSKRVDVTSSWERYELTFTLKPNSDFSHRRIILGYSEVGSVSFRRVELVKGAVLTDAGPAPEDGLTEVESLKTTIRQTAKGVEQLSSQIVASERKMSTAETQIRQLIGDVSSKVSQKDFDQTKRLVNRQETLIQQTRDQIQLKADQVTTDDLIRQVSQAQSELRLTAKGLEGKVSQTDFDQVTGRLTTAETKLSQTVSGIEQLSRKVTASEQGLSTAETQIRQLVGEVSAKVAQTDFDRVKQTVDRQETAIRQTSSAILLKADKTVTDGLQRTVSQTQTDLTVLGNAVRTKVAQTDFDRASQRLTTAESSIQTMAGKIETKLSRADVTGIVSHSIEQSERGMTARISQVEGKIPLESSGNLLVDSGAGWTNLHQKDFVISEPMYVGSTYTITTRWWRSDNSRLNFGLRRHASDSWQWVDLAYHQRIDAWTATFTLTKRLNAGDVVSFFTIETDGRGSAAWATLTKGNIPLSVWEPSYKELVTTSKFHEVRDTVDSHTRTIAEQGQSLSQVVQTANGLVTRVENLSVGGRNWVRGSSQMRKGSGTWESGTFRHSGSGRSEQMTILDFPGNELVSGIRLVGQGAGIAQDACFVTEGPWTMSYWVNGQKGTQVRLQAYWSSSNSQTGVSPTVTLKGGWERLSFSAQNREAGRCSIAYLYLVTGQEVVVARPQLENGALLTDYRPAPEDGETALQAVSTQTSHLAGSYAIRNLTSSGTILNQLNLNRDGSVKIDGQLVQITGQTYIQDGVITSAKIADLDAGKIRTGQLNAANVDIVNLNVNQLVGLDASFIRSKIEYALIDWLKGKTIAAQNGAMMMDLNEGALNFFTENPAMRRAVPGYGNQFIKFATGHFNQTGQWQDSFESNQTIIGSNRNGIESVEDGGFAGFRIWNMRVNNGRQADMADMIDVIGDRIVFQDAATGSTRSPWILETYSGSHDLRFYPRNDNGRRHHLGAEGNKFKTIHGEDIYANQIIIGGERLAMMLKDLANKIGYSGVNGWADRMR</sequence>
<dbReference type="Pfam" id="PF02018">
    <property type="entry name" value="CBM_4_9"/>
    <property type="match status" value="1"/>
</dbReference>
<dbReference type="InterPro" id="IPR003305">
    <property type="entry name" value="CenC_carb-bd"/>
</dbReference>
<comment type="caution">
    <text evidence="6">The sequence shown here is derived from an EMBL/GenBank/DDBJ whole genome shotgun (WGS) entry which is preliminary data.</text>
</comment>
<gene>
    <name evidence="6" type="ORF">FRX57_02750</name>
</gene>
<evidence type="ECO:0000259" key="3">
    <source>
        <dbReference type="Pfam" id="PF02018"/>
    </source>
</evidence>